<dbReference type="PANTHER" id="PTHR40265:SF1">
    <property type="entry name" value="GLYOXALASE-LIKE DOMAIN-CONTAINING PROTEIN"/>
    <property type="match status" value="1"/>
</dbReference>
<dbReference type="AlphaFoldDB" id="A0A1G7AKE5"/>
<dbReference type="Gene3D" id="3.10.180.10">
    <property type="entry name" value="2,3-Dihydroxybiphenyl 1,2-Dioxygenase, domain 1"/>
    <property type="match status" value="1"/>
</dbReference>
<name>A0A1G7AKE5_9PROT</name>
<evidence type="ECO:0000259" key="1">
    <source>
        <dbReference type="Pfam" id="PF13468"/>
    </source>
</evidence>
<dbReference type="STRING" id="938405.SAMN02927895_04781"/>
<dbReference type="Proteomes" id="UP000198925">
    <property type="component" value="Unassembled WGS sequence"/>
</dbReference>
<protein>
    <submittedName>
        <fullName evidence="2">Glyoxalase-like domain-containing protein</fullName>
    </submittedName>
</protein>
<evidence type="ECO:0000313" key="2">
    <source>
        <dbReference type="EMBL" id="SDE15291.1"/>
    </source>
</evidence>
<dbReference type="InterPro" id="IPR025870">
    <property type="entry name" value="Glyoxalase-like_dom"/>
</dbReference>
<proteinExistence type="predicted"/>
<dbReference type="RefSeq" id="WP_176849743.1">
    <property type="nucleotide sequence ID" value="NZ_FMZX01000020.1"/>
</dbReference>
<feature type="domain" description="Glyoxalase-like" evidence="1">
    <location>
        <begin position="8"/>
        <end position="185"/>
    </location>
</feature>
<keyword evidence="3" id="KW-1185">Reference proteome</keyword>
<reference evidence="2 3" key="1">
    <citation type="submission" date="2016-10" db="EMBL/GenBank/DDBJ databases">
        <authorList>
            <person name="de Groot N.N."/>
        </authorList>
    </citation>
    <scope>NUCLEOTIDE SEQUENCE [LARGE SCALE GENOMIC DNA]</scope>
    <source>
        <strain evidence="2 3">CPCC 100156</strain>
    </source>
</reference>
<evidence type="ECO:0000313" key="3">
    <source>
        <dbReference type="Proteomes" id="UP000198925"/>
    </source>
</evidence>
<dbReference type="Pfam" id="PF13468">
    <property type="entry name" value="Glyoxalase_3"/>
    <property type="match status" value="1"/>
</dbReference>
<organism evidence="2 3">
    <name type="scientific">Belnapia rosea</name>
    <dbReference type="NCBI Taxonomy" id="938405"/>
    <lineage>
        <taxon>Bacteria</taxon>
        <taxon>Pseudomonadati</taxon>
        <taxon>Pseudomonadota</taxon>
        <taxon>Alphaproteobacteria</taxon>
        <taxon>Acetobacterales</taxon>
        <taxon>Roseomonadaceae</taxon>
        <taxon>Belnapia</taxon>
    </lineage>
</organism>
<dbReference type="PANTHER" id="PTHR40265">
    <property type="entry name" value="BLL2707 PROTEIN"/>
    <property type="match status" value="1"/>
</dbReference>
<dbReference type="SUPFAM" id="SSF54593">
    <property type="entry name" value="Glyoxalase/Bleomycin resistance protein/Dihydroxybiphenyl dioxygenase"/>
    <property type="match status" value="1"/>
</dbReference>
<dbReference type="InterPro" id="IPR029068">
    <property type="entry name" value="Glyas_Bleomycin-R_OHBP_Dase"/>
</dbReference>
<sequence>MLTHLGGIDHGVVLVRNLDAAAAGFARLGFTVAPRGTHSPHMGTGNNCIMLKSDYFELLGVLAPTELNAGWRQMLETREGISAIAFRAHDAEAGAAEMAARGVPTLPVQQFGRPVTLPDGRTTETRFRTFHLAEPAAPGLRLFACEHLTPEATWIPELTRHQNTAEALAAIEVLAADPAGTAARIGQMLDSSPAAEPDGAMRVETGAAPLVFLDGMQLAGRYPGLDLSGLPPEGPVTLAVRVANPSAAVRCAAGLGAMEGRFGLAVPPAAAHGLILAFR</sequence>
<gene>
    <name evidence="2" type="ORF">SAMN04487779_102036</name>
</gene>
<accession>A0A1G7AKE5</accession>
<dbReference type="EMBL" id="FMZX01000020">
    <property type="protein sequence ID" value="SDE15291.1"/>
    <property type="molecule type" value="Genomic_DNA"/>
</dbReference>